<gene>
    <name evidence="1" type="ORF">LCGC14_2161450</name>
</gene>
<protein>
    <submittedName>
        <fullName evidence="1">Uncharacterized protein</fullName>
    </submittedName>
</protein>
<sequence>MTDHDDLRLRSARNGKTETVTGNFLNEDQQRARIRIAALVLEAQLVAKIEGGEYKTPRIAEQVASVQDVLGRVGREPGRNEAITIKEHHVRLAAALAAVEGSDEAEGLSA</sequence>
<comment type="caution">
    <text evidence="1">The sequence shown here is derived from an EMBL/GenBank/DDBJ whole genome shotgun (WGS) entry which is preliminary data.</text>
</comment>
<evidence type="ECO:0000313" key="1">
    <source>
        <dbReference type="EMBL" id="KKL64793.1"/>
    </source>
</evidence>
<name>A0A0F9DSL0_9ZZZZ</name>
<dbReference type="AlphaFoldDB" id="A0A0F9DSL0"/>
<accession>A0A0F9DSL0</accession>
<reference evidence="1" key="1">
    <citation type="journal article" date="2015" name="Nature">
        <title>Complex archaea that bridge the gap between prokaryotes and eukaryotes.</title>
        <authorList>
            <person name="Spang A."/>
            <person name="Saw J.H."/>
            <person name="Jorgensen S.L."/>
            <person name="Zaremba-Niedzwiedzka K."/>
            <person name="Martijn J."/>
            <person name="Lind A.E."/>
            <person name="van Eijk R."/>
            <person name="Schleper C."/>
            <person name="Guy L."/>
            <person name="Ettema T.J."/>
        </authorList>
    </citation>
    <scope>NUCLEOTIDE SEQUENCE</scope>
</reference>
<organism evidence="1">
    <name type="scientific">marine sediment metagenome</name>
    <dbReference type="NCBI Taxonomy" id="412755"/>
    <lineage>
        <taxon>unclassified sequences</taxon>
        <taxon>metagenomes</taxon>
        <taxon>ecological metagenomes</taxon>
    </lineage>
</organism>
<proteinExistence type="predicted"/>
<dbReference type="EMBL" id="LAZR01027739">
    <property type="protein sequence ID" value="KKL64793.1"/>
    <property type="molecule type" value="Genomic_DNA"/>
</dbReference>